<dbReference type="PANTHER" id="PTHR42682">
    <property type="entry name" value="HYDROGENASE-4 COMPONENT F"/>
    <property type="match status" value="1"/>
</dbReference>
<evidence type="ECO:0000313" key="11">
    <source>
        <dbReference type="Proteomes" id="UP000007013"/>
    </source>
</evidence>
<reference evidence="10 11" key="1">
    <citation type="journal article" date="2011" name="J. Bacteriol.">
        <title>Genome sequence of the verrucomicrobium Opitutus terrae PB90-1, an abundant inhabitant of rice paddy soil ecosystems.</title>
        <authorList>
            <person name="van Passel M.W."/>
            <person name="Kant R."/>
            <person name="Palva A."/>
            <person name="Copeland A."/>
            <person name="Lucas S."/>
            <person name="Lapidus A."/>
            <person name="Glavina del Rio T."/>
            <person name="Pitluck S."/>
            <person name="Goltsman E."/>
            <person name="Clum A."/>
            <person name="Sun H."/>
            <person name="Schmutz J."/>
            <person name="Larimer F.W."/>
            <person name="Land M.L."/>
            <person name="Hauser L."/>
            <person name="Kyrpides N."/>
            <person name="Mikhailova N."/>
            <person name="Richardson P.P."/>
            <person name="Janssen P.H."/>
            <person name="de Vos W.M."/>
            <person name="Smidt H."/>
        </authorList>
    </citation>
    <scope>NUCLEOTIDE SEQUENCE [LARGE SCALE GENOMIC DNA]</scope>
    <source>
        <strain evidence="11">DSM 11246 / JCM 15787 / PB90-1</strain>
    </source>
</reference>
<feature type="transmembrane region" description="Helical" evidence="8">
    <location>
        <begin position="284"/>
        <end position="304"/>
    </location>
</feature>
<keyword evidence="11" id="KW-1185">Reference proteome</keyword>
<evidence type="ECO:0000256" key="3">
    <source>
        <dbReference type="ARBA" id="ARBA00022692"/>
    </source>
</evidence>
<evidence type="ECO:0000256" key="1">
    <source>
        <dbReference type="ARBA" id="ARBA00004651"/>
    </source>
</evidence>
<evidence type="ECO:0000256" key="4">
    <source>
        <dbReference type="ARBA" id="ARBA00022989"/>
    </source>
</evidence>
<evidence type="ECO:0000313" key="10">
    <source>
        <dbReference type="EMBL" id="ACB75745.1"/>
    </source>
</evidence>
<keyword evidence="6 8" id="KW-0472">Membrane</keyword>
<proteinExistence type="predicted"/>
<accession>B1ZSF1</accession>
<dbReference type="GO" id="GO:0005886">
    <property type="term" value="C:plasma membrane"/>
    <property type="evidence" value="ECO:0007669"/>
    <property type="project" value="UniProtKB-SubCell"/>
</dbReference>
<feature type="transmembrane region" description="Helical" evidence="8">
    <location>
        <begin position="455"/>
        <end position="474"/>
    </location>
</feature>
<dbReference type="PANTHER" id="PTHR42682:SF5">
    <property type="entry name" value="HYDROGENASE-4 COMPONENT F"/>
    <property type="match status" value="1"/>
</dbReference>
<sequence length="493" mass="51723">MLLTALICIPFLIGLAGLVARPRAVLEAGNVAGFVAVLAGGIELLRRVLVAPGGAVTEWGGFLRADALSVWMVLLIAIVSLATSVYAVGYFRRDLAEGAVNEHRFREFYVLTPLFATGMLVVVLANNLGVMWVAVEGTALASVLLVALYNRKTSLEAAWKYVMLGGVGLVLALFGTIFTYAAAIDKTGGAVMPSFNWSSLLAIAPQLDPSLVTLAFIFVLVGYGTKAGLAPMHPWLPDAHSEAPSPTSAMLSGVSLKIAVYALLRFHILTTACLGTQFSGRMLLGFGLGSMLLAGPFILVQKNLKRMLAYSSLEHVGLICVAIGLNAPLAVFGALLHMGYHALTKPVLFFAAGNIHQHCHTLDFRRLGGGLGRNMPVTAVVLGVGAVAVCGLPPFGLFVSELTIIAGGFGAQQLWVSVIVVVSLTVVFCGVLSRLSRLLLGPAVAGRPTEPVSPGRLAVIGLPLVALLVFTVWLPEPVFEVMNRAAAIIGGAP</sequence>
<dbReference type="InterPro" id="IPR003918">
    <property type="entry name" value="NADH_UbQ_OxRdtase"/>
</dbReference>
<dbReference type="STRING" id="452637.Oter_2463"/>
<feature type="transmembrane region" description="Helical" evidence="8">
    <location>
        <begin position="414"/>
        <end position="435"/>
    </location>
</feature>
<evidence type="ECO:0000256" key="5">
    <source>
        <dbReference type="ARBA" id="ARBA00023002"/>
    </source>
</evidence>
<feature type="transmembrane region" description="Helical" evidence="8">
    <location>
        <begin position="377"/>
        <end position="402"/>
    </location>
</feature>
<gene>
    <name evidence="10" type="ordered locus">Oter_2463</name>
</gene>
<feature type="transmembrane region" description="Helical" evidence="8">
    <location>
        <begin position="108"/>
        <end position="125"/>
    </location>
</feature>
<dbReference type="OrthoDB" id="9807568at2"/>
<keyword evidence="2" id="KW-1003">Cell membrane</keyword>
<keyword evidence="5 10" id="KW-0560">Oxidoreductase</keyword>
<evidence type="ECO:0000259" key="9">
    <source>
        <dbReference type="Pfam" id="PF00361"/>
    </source>
</evidence>
<evidence type="ECO:0000256" key="8">
    <source>
        <dbReference type="SAM" id="Phobius"/>
    </source>
</evidence>
<organism evidence="10 11">
    <name type="scientific">Opitutus terrae (strain DSM 11246 / JCM 15787 / PB90-1)</name>
    <dbReference type="NCBI Taxonomy" id="452637"/>
    <lineage>
        <taxon>Bacteria</taxon>
        <taxon>Pseudomonadati</taxon>
        <taxon>Verrucomicrobiota</taxon>
        <taxon>Opitutia</taxon>
        <taxon>Opitutales</taxon>
        <taxon>Opitutaceae</taxon>
        <taxon>Opitutus</taxon>
    </lineage>
</organism>
<dbReference type="GO" id="GO:0042773">
    <property type="term" value="P:ATP synthesis coupled electron transport"/>
    <property type="evidence" value="ECO:0007669"/>
    <property type="project" value="InterPro"/>
</dbReference>
<evidence type="ECO:0000256" key="6">
    <source>
        <dbReference type="ARBA" id="ARBA00023136"/>
    </source>
</evidence>
<keyword evidence="4 8" id="KW-1133">Transmembrane helix</keyword>
<dbReference type="PRINTS" id="PR01437">
    <property type="entry name" value="NUOXDRDTASE4"/>
</dbReference>
<dbReference type="EMBL" id="CP001032">
    <property type="protein sequence ID" value="ACB75745.1"/>
    <property type="molecule type" value="Genomic_DNA"/>
</dbReference>
<dbReference type="EC" id="1.6.99.5" evidence="10"/>
<dbReference type="AlphaFoldDB" id="B1ZSF1"/>
<keyword evidence="3 7" id="KW-0812">Transmembrane</keyword>
<dbReference type="GO" id="GO:0008137">
    <property type="term" value="F:NADH dehydrogenase (ubiquinone) activity"/>
    <property type="evidence" value="ECO:0007669"/>
    <property type="project" value="InterPro"/>
</dbReference>
<name>B1ZSF1_OPITP</name>
<feature type="transmembrane region" description="Helical" evidence="8">
    <location>
        <begin position="203"/>
        <end position="223"/>
    </location>
</feature>
<dbReference type="HOGENOM" id="CLU_007100_10_1_0"/>
<evidence type="ECO:0000256" key="7">
    <source>
        <dbReference type="RuleBase" id="RU000320"/>
    </source>
</evidence>
<dbReference type="Pfam" id="PF00361">
    <property type="entry name" value="Proton_antipo_M"/>
    <property type="match status" value="1"/>
</dbReference>
<feature type="transmembrane region" description="Helical" evidence="8">
    <location>
        <begin position="161"/>
        <end position="183"/>
    </location>
</feature>
<feature type="transmembrane region" description="Helical" evidence="8">
    <location>
        <begin position="68"/>
        <end position="88"/>
    </location>
</feature>
<dbReference type="GO" id="GO:0016491">
    <property type="term" value="F:oxidoreductase activity"/>
    <property type="evidence" value="ECO:0007669"/>
    <property type="project" value="UniProtKB-KW"/>
</dbReference>
<feature type="domain" description="NADH:quinone oxidoreductase/Mrp antiporter transmembrane" evidence="9">
    <location>
        <begin position="125"/>
        <end position="423"/>
    </location>
</feature>
<feature type="transmembrane region" description="Helical" evidence="8">
    <location>
        <begin position="131"/>
        <end position="149"/>
    </location>
</feature>
<dbReference type="InterPro" id="IPR001750">
    <property type="entry name" value="ND/Mrp_TM"/>
</dbReference>
<dbReference type="RefSeq" id="WP_012375280.1">
    <property type="nucleotide sequence ID" value="NC_010571.1"/>
</dbReference>
<dbReference type="KEGG" id="ote:Oter_2463"/>
<evidence type="ECO:0000256" key="2">
    <source>
        <dbReference type="ARBA" id="ARBA00022475"/>
    </source>
</evidence>
<comment type="subcellular location">
    <subcellularLocation>
        <location evidence="1">Cell membrane</location>
        <topology evidence="1">Multi-pass membrane protein</topology>
    </subcellularLocation>
    <subcellularLocation>
        <location evidence="7">Membrane</location>
        <topology evidence="7">Multi-pass membrane protein</topology>
    </subcellularLocation>
</comment>
<dbReference type="eggNOG" id="COG0651">
    <property type="taxonomic scope" value="Bacteria"/>
</dbReference>
<feature type="transmembrane region" description="Helical" evidence="8">
    <location>
        <begin position="316"/>
        <end position="340"/>
    </location>
</feature>
<protein>
    <submittedName>
        <fullName evidence="10">NADH dehydrogenase (Quinone)</fullName>
        <ecNumber evidence="10">1.6.99.5</ecNumber>
    </submittedName>
</protein>
<dbReference type="InterPro" id="IPR052175">
    <property type="entry name" value="ComplexI-like_HydComp"/>
</dbReference>
<dbReference type="Proteomes" id="UP000007013">
    <property type="component" value="Chromosome"/>
</dbReference>